<dbReference type="Proteomes" id="UP000507245">
    <property type="component" value="Unassembled WGS sequence"/>
</dbReference>
<protein>
    <submittedName>
        <fullName evidence="1">Uncharacterized protein</fullName>
    </submittedName>
</protein>
<evidence type="ECO:0000313" key="1">
    <source>
        <dbReference type="EMBL" id="CAB4318872.1"/>
    </source>
</evidence>
<dbReference type="EMBL" id="CAEKKB010000007">
    <property type="protein sequence ID" value="CAB4318872.1"/>
    <property type="molecule type" value="Genomic_DNA"/>
</dbReference>
<gene>
    <name evidence="1" type="ORF">ORAREDHAP_LOCUS45998</name>
</gene>
<keyword evidence="2" id="KW-1185">Reference proteome</keyword>
<name>A0A6J5Y2U0_PRUAR</name>
<proteinExistence type="predicted"/>
<reference evidence="2" key="1">
    <citation type="journal article" date="2020" name="Genome Biol.">
        <title>Gamete binning: chromosome-level and haplotype-resolved genome assembly enabled by high-throughput single-cell sequencing of gamete genomes.</title>
        <authorList>
            <person name="Campoy J.A."/>
            <person name="Sun H."/>
            <person name="Goel M."/>
            <person name="Jiao W.-B."/>
            <person name="Folz-Donahue K."/>
            <person name="Wang N."/>
            <person name="Rubio M."/>
            <person name="Liu C."/>
            <person name="Kukat C."/>
            <person name="Ruiz D."/>
            <person name="Huettel B."/>
            <person name="Schneeberger K."/>
        </authorList>
    </citation>
    <scope>NUCLEOTIDE SEQUENCE [LARGE SCALE GENOMIC DNA]</scope>
    <source>
        <strain evidence="2">cv. Rojo Pasion</strain>
    </source>
</reference>
<organism evidence="1 2">
    <name type="scientific">Prunus armeniaca</name>
    <name type="common">Apricot</name>
    <name type="synonym">Armeniaca vulgaris</name>
    <dbReference type="NCBI Taxonomy" id="36596"/>
    <lineage>
        <taxon>Eukaryota</taxon>
        <taxon>Viridiplantae</taxon>
        <taxon>Streptophyta</taxon>
        <taxon>Embryophyta</taxon>
        <taxon>Tracheophyta</taxon>
        <taxon>Spermatophyta</taxon>
        <taxon>Magnoliopsida</taxon>
        <taxon>eudicotyledons</taxon>
        <taxon>Gunneridae</taxon>
        <taxon>Pentapetalae</taxon>
        <taxon>rosids</taxon>
        <taxon>fabids</taxon>
        <taxon>Rosales</taxon>
        <taxon>Rosaceae</taxon>
        <taxon>Amygdaloideae</taxon>
        <taxon>Amygdaleae</taxon>
        <taxon>Prunus</taxon>
    </lineage>
</organism>
<evidence type="ECO:0000313" key="2">
    <source>
        <dbReference type="Proteomes" id="UP000507245"/>
    </source>
</evidence>
<sequence length="97" mass="10977">MAKTHQRNKTVPTRTYPVFISYCKGSDLQKLVRLVVKVRIFTTKCTLLYDIGNVGVEGVKNILVIEVHNLTQDQEHKLGALISSMLAMSRFTTKARL</sequence>
<accession>A0A6J5Y2U0</accession>
<dbReference type="AlphaFoldDB" id="A0A6J5Y2U0"/>